<name>A0AAN9RLK4_PHACN</name>
<reference evidence="2 3" key="1">
    <citation type="submission" date="2024-01" db="EMBL/GenBank/DDBJ databases">
        <title>The genomes of 5 underutilized Papilionoideae crops provide insights into root nodulation and disease resistanc.</title>
        <authorList>
            <person name="Jiang F."/>
        </authorList>
    </citation>
    <scope>NUCLEOTIDE SEQUENCE [LARGE SCALE GENOMIC DNA]</scope>
    <source>
        <strain evidence="2">JINMINGXINNONG_FW02</strain>
        <tissue evidence="2">Leaves</tissue>
    </source>
</reference>
<organism evidence="2 3">
    <name type="scientific">Phaseolus coccineus</name>
    <name type="common">Scarlet runner bean</name>
    <name type="synonym">Phaseolus multiflorus</name>
    <dbReference type="NCBI Taxonomy" id="3886"/>
    <lineage>
        <taxon>Eukaryota</taxon>
        <taxon>Viridiplantae</taxon>
        <taxon>Streptophyta</taxon>
        <taxon>Embryophyta</taxon>
        <taxon>Tracheophyta</taxon>
        <taxon>Spermatophyta</taxon>
        <taxon>Magnoliopsida</taxon>
        <taxon>eudicotyledons</taxon>
        <taxon>Gunneridae</taxon>
        <taxon>Pentapetalae</taxon>
        <taxon>rosids</taxon>
        <taxon>fabids</taxon>
        <taxon>Fabales</taxon>
        <taxon>Fabaceae</taxon>
        <taxon>Papilionoideae</taxon>
        <taxon>50 kb inversion clade</taxon>
        <taxon>NPAAA clade</taxon>
        <taxon>indigoferoid/millettioid clade</taxon>
        <taxon>Phaseoleae</taxon>
        <taxon>Phaseolus</taxon>
    </lineage>
</organism>
<evidence type="ECO:0000313" key="3">
    <source>
        <dbReference type="Proteomes" id="UP001374584"/>
    </source>
</evidence>
<evidence type="ECO:0000256" key="1">
    <source>
        <dbReference type="SAM" id="Phobius"/>
    </source>
</evidence>
<keyword evidence="1" id="KW-1133">Transmembrane helix</keyword>
<keyword evidence="1" id="KW-0472">Membrane</keyword>
<dbReference type="AlphaFoldDB" id="A0AAN9RLK4"/>
<protein>
    <submittedName>
        <fullName evidence="2">Uncharacterized protein</fullName>
    </submittedName>
</protein>
<dbReference type="EMBL" id="JAYMYR010000002">
    <property type="protein sequence ID" value="KAK7377061.1"/>
    <property type="molecule type" value="Genomic_DNA"/>
</dbReference>
<sequence>MRCKHCLFFVCLGLWQFYFIMCPMVSLLLHNHLPLWLGIHCHLEQSMYWKVKFHYCMVTTTEVEDPGAVVQHFLEQKYLISAIVGHSKGQIQITAILIISKLKFFGD</sequence>
<evidence type="ECO:0000313" key="2">
    <source>
        <dbReference type="EMBL" id="KAK7377061.1"/>
    </source>
</evidence>
<comment type="caution">
    <text evidence="2">The sequence shown here is derived from an EMBL/GenBank/DDBJ whole genome shotgun (WGS) entry which is preliminary data.</text>
</comment>
<dbReference type="Proteomes" id="UP001374584">
    <property type="component" value="Unassembled WGS sequence"/>
</dbReference>
<gene>
    <name evidence="2" type="ORF">VNO80_02481</name>
</gene>
<keyword evidence="1" id="KW-0812">Transmembrane</keyword>
<proteinExistence type="predicted"/>
<keyword evidence="3" id="KW-1185">Reference proteome</keyword>
<feature type="transmembrane region" description="Helical" evidence="1">
    <location>
        <begin position="7"/>
        <end position="29"/>
    </location>
</feature>
<accession>A0AAN9RLK4</accession>